<dbReference type="Gene3D" id="2.40.10.10">
    <property type="entry name" value="Trypsin-like serine proteases"/>
    <property type="match status" value="1"/>
</dbReference>
<evidence type="ECO:0000313" key="7">
    <source>
        <dbReference type="MGI" id="MGI:1922252"/>
    </source>
</evidence>
<dbReference type="MEROPS" id="S01.958"/>
<dbReference type="PROSITE" id="PS50240">
    <property type="entry name" value="TRYPSIN_DOM"/>
    <property type="match status" value="1"/>
</dbReference>
<reference evidence="6" key="3">
    <citation type="journal article" date="2000" name="Genome Res.">
        <title>RIKEN integrated sequence analysis (RISA) system--384-format sequencing pipeline with 384 multicapillary sequencer.</title>
        <authorList>
            <person name="Shibata K."/>
            <person name="Itoh M."/>
            <person name="Aizawa K."/>
            <person name="Nagaoka S."/>
            <person name="Sasaki N."/>
            <person name="Carninci P."/>
            <person name="Konno H."/>
            <person name="Akiyama J."/>
            <person name="Nishi K."/>
            <person name="Kitsunai T."/>
            <person name="Tashiro H."/>
            <person name="Itoh M."/>
            <person name="Sumi N."/>
            <person name="Ishii Y."/>
            <person name="Nakamura S."/>
            <person name="Hazama M."/>
            <person name="Nishine T."/>
            <person name="Harada A."/>
            <person name="Yamamoto R."/>
            <person name="Matsumoto H."/>
            <person name="Sakaguchi S."/>
            <person name="Ikegami T."/>
            <person name="Kashiwagi K."/>
            <person name="Fujiwake S."/>
            <person name="Inoue K."/>
            <person name="Togawa Y."/>
            <person name="Izawa M."/>
            <person name="Ohara E."/>
            <person name="Watahiki M."/>
            <person name="Yoneda Y."/>
            <person name="Ishikawa T."/>
            <person name="Ozawa K."/>
            <person name="Tanaka T."/>
            <person name="Matsuura S."/>
            <person name="Kawai J."/>
            <person name="Okazaki Y."/>
            <person name="Muramatsu M."/>
            <person name="Inoue Y."/>
            <person name="Kira A."/>
            <person name="Hayashizaki Y."/>
        </authorList>
    </citation>
    <scope>NUCLEOTIDE SEQUENCE</scope>
    <source>
        <strain evidence="6">C57BL/6J</strain>
        <tissue evidence="6">Testis</tissue>
    </source>
</reference>
<evidence type="ECO:0000259" key="5">
    <source>
        <dbReference type="PROSITE" id="PS50240"/>
    </source>
</evidence>
<evidence type="ECO:0000313" key="6">
    <source>
        <dbReference type="EMBL" id="BAC25466.1"/>
    </source>
</evidence>
<dbReference type="InterPro" id="IPR009003">
    <property type="entry name" value="Peptidase_S1_PA"/>
</dbReference>
<name>Q8C1J4_MOUSE</name>
<dbReference type="AGR" id="MGI:1922252"/>
<dbReference type="InterPro" id="IPR001314">
    <property type="entry name" value="Peptidase_S1A"/>
</dbReference>
<dbReference type="PRINTS" id="PR00722">
    <property type="entry name" value="CHYMOTRYPSIN"/>
</dbReference>
<reference evidence="6" key="5">
    <citation type="journal article" date="2001" name="Nature">
        <title>Functional annotation of a full-length mouse cDNA collection.</title>
        <authorList>
            <consortium name="The RIKEN Genome Exploration Research Group Phase II Team and the FANTOM Consortium"/>
        </authorList>
    </citation>
    <scope>NUCLEOTIDE SEQUENCE</scope>
    <source>
        <strain evidence="6">C57BL/6J</strain>
        <tissue evidence="6">Testis</tissue>
    </source>
</reference>
<accession>Q8C1J4</accession>
<dbReference type="InterPro" id="IPR001254">
    <property type="entry name" value="Trypsin_dom"/>
</dbReference>
<dbReference type="PANTHER" id="PTHR24252">
    <property type="entry name" value="ACROSIN-RELATED"/>
    <property type="match status" value="1"/>
</dbReference>
<keyword evidence="1" id="KW-0645">Protease</keyword>
<dbReference type="InterPro" id="IPR043504">
    <property type="entry name" value="Peptidase_S1_PA_chymotrypsin"/>
</dbReference>
<evidence type="ECO:0000256" key="3">
    <source>
        <dbReference type="ARBA" id="ARBA00022825"/>
    </source>
</evidence>
<dbReference type="SMART" id="SM00020">
    <property type="entry name" value="Tryp_SPc"/>
    <property type="match status" value="1"/>
</dbReference>
<evidence type="ECO:0000256" key="1">
    <source>
        <dbReference type="ARBA" id="ARBA00022670"/>
    </source>
</evidence>
<dbReference type="PANTHER" id="PTHR24252:SF21">
    <property type="entry name" value="TRANSMEMBRANE SERINE PROTEASE 12"/>
    <property type="match status" value="1"/>
</dbReference>
<evidence type="ECO:0000256" key="2">
    <source>
        <dbReference type="ARBA" id="ARBA00022801"/>
    </source>
</evidence>
<organism evidence="6">
    <name type="scientific">Mus musculus</name>
    <name type="common">Mouse</name>
    <dbReference type="NCBI Taxonomy" id="10090"/>
    <lineage>
        <taxon>Eukaryota</taxon>
        <taxon>Metazoa</taxon>
        <taxon>Chordata</taxon>
        <taxon>Craniata</taxon>
        <taxon>Vertebrata</taxon>
        <taxon>Euteleostomi</taxon>
        <taxon>Mammalia</taxon>
        <taxon>Eutheria</taxon>
        <taxon>Euarchontoglires</taxon>
        <taxon>Glires</taxon>
        <taxon>Rodentia</taxon>
        <taxon>Myomorpha</taxon>
        <taxon>Muroidea</taxon>
        <taxon>Muridae</taxon>
        <taxon>Murinae</taxon>
        <taxon>Mus</taxon>
        <taxon>Mus</taxon>
    </lineage>
</organism>
<dbReference type="SUPFAM" id="SSF50494">
    <property type="entry name" value="Trypsin-like serine proteases"/>
    <property type="match status" value="1"/>
</dbReference>
<proteinExistence type="evidence at transcript level"/>
<gene>
    <name evidence="7" type="primary">Tmprss12</name>
</gene>
<reference evidence="6" key="6">
    <citation type="journal article" date="2002" name="Nature">
        <title>Analysis of the mouse transcriptome based on functional annotation of 60,770 full-length cDNAs.</title>
        <authorList>
            <consortium name="The FANTOM Consortium and the RIKEN Genome Exploration Research Group Phase I and II Team"/>
        </authorList>
    </citation>
    <scope>NUCLEOTIDE SEQUENCE</scope>
    <source>
        <strain evidence="6">C57BL/6J</strain>
        <tissue evidence="6">Testis</tissue>
    </source>
</reference>
<reference evidence="6" key="8">
    <citation type="journal article" date="2005" name="Science">
        <title>Antisense Transcription in the Mammalian Transcriptome.</title>
        <authorList>
            <consortium name="RIKEN Genome Exploration Research Group and Genome Science Group (Genome Network Project Core Group) and the FANTOM Consortium"/>
        </authorList>
    </citation>
    <scope>NUCLEOTIDE SEQUENCE</scope>
    <source>
        <strain evidence="6">C57BL/6J</strain>
        <tissue evidence="6">Testis</tissue>
    </source>
</reference>
<dbReference type="GO" id="GO:0006508">
    <property type="term" value="P:proteolysis"/>
    <property type="evidence" value="ECO:0007669"/>
    <property type="project" value="UniProtKB-KW"/>
</dbReference>
<reference evidence="6" key="1">
    <citation type="journal article" date="1999" name="Methods Enzymol.">
        <title>High-efficiency full-length cDNA cloning.</title>
        <authorList>
            <person name="Carninci P."/>
            <person name="Hayashizaki Y."/>
        </authorList>
    </citation>
    <scope>NUCLEOTIDE SEQUENCE</scope>
    <source>
        <strain evidence="6">C57BL/6J</strain>
        <tissue evidence="6">Testis</tissue>
    </source>
</reference>
<dbReference type="MGI" id="MGI:1922252">
    <property type="gene designation" value="Tmprss12"/>
</dbReference>
<dbReference type="GO" id="GO:0004252">
    <property type="term" value="F:serine-type endopeptidase activity"/>
    <property type="evidence" value="ECO:0007669"/>
    <property type="project" value="InterPro"/>
</dbReference>
<dbReference type="InterPro" id="IPR018114">
    <property type="entry name" value="TRYPSIN_HIS"/>
</dbReference>
<protein>
    <recommendedName>
        <fullName evidence="5">Peptidase S1 domain-containing protein</fullName>
    </recommendedName>
</protein>
<dbReference type="Pfam" id="PF00089">
    <property type="entry name" value="Trypsin"/>
    <property type="match status" value="1"/>
</dbReference>
<feature type="domain" description="Peptidase S1" evidence="5">
    <location>
        <begin position="1"/>
        <end position="145"/>
    </location>
</feature>
<keyword evidence="4" id="KW-1015">Disulfide bond</keyword>
<dbReference type="FunFam" id="2.40.10.10:FF:000068">
    <property type="entry name" value="transmembrane protease serine 2"/>
    <property type="match status" value="1"/>
</dbReference>
<dbReference type="PROSITE" id="PS00134">
    <property type="entry name" value="TRYPSIN_HIS"/>
    <property type="match status" value="1"/>
</dbReference>
<reference evidence="6" key="7">
    <citation type="journal article" date="2005" name="Science">
        <title>The Transcriptional Landscape of the Mammalian Genome.</title>
        <authorList>
            <consortium name="The FANTOM Consortium"/>
            <consortium name="Riken Genome Exploration Research Group and Genome Science Group (Genome Network Project Core Group)"/>
        </authorList>
    </citation>
    <scope>NUCLEOTIDE SEQUENCE</scope>
    <source>
        <strain evidence="6">C57BL/6J</strain>
        <tissue evidence="6">Testis</tissue>
    </source>
</reference>
<keyword evidence="3" id="KW-0720">Serine protease</keyword>
<dbReference type="EMBL" id="AK015583">
    <property type="protein sequence ID" value="BAC25466.1"/>
    <property type="molecule type" value="mRNA"/>
</dbReference>
<evidence type="ECO:0000256" key="4">
    <source>
        <dbReference type="ARBA" id="ARBA00023157"/>
    </source>
</evidence>
<dbReference type="AlphaFoldDB" id="Q8C1J4"/>
<sequence length="145" mass="16930">MWWRLVRDRWVLTAAHCTKEARDPLKWRAVMGTNDLTRSPYHSRNIRITDIIIPPDFIMETFVNDIALFRLKRAVRYNDYIQPICLPFGVFQKLDQNTACFISGWGRTREEGNYCLSPTDMPSCLLVEGGKPFTYKCPCVHRATN</sequence>
<reference evidence="6" key="2">
    <citation type="journal article" date="2000" name="Genome Res.">
        <title>Normalization and subtraction of cap-trapper-selected cDNAs to prepare full-length cDNA libraries for rapid discovery of new genes.</title>
        <authorList>
            <person name="Carninci P."/>
            <person name="Shibata Y."/>
            <person name="Hayatsu N."/>
            <person name="Sugahara Y."/>
            <person name="Shibata K."/>
            <person name="Itoh M."/>
            <person name="Konno H."/>
            <person name="Okazaki Y."/>
            <person name="Muramatsu M."/>
            <person name="Hayashizaki Y."/>
        </authorList>
    </citation>
    <scope>NUCLEOTIDE SEQUENCE</scope>
    <source>
        <strain evidence="6">C57BL/6J</strain>
        <tissue evidence="6">Testis</tissue>
    </source>
</reference>
<keyword evidence="2" id="KW-0378">Hydrolase</keyword>
<reference evidence="6" key="4">
    <citation type="submission" date="2000-07" db="EMBL/GenBank/DDBJ databases">
        <authorList>
            <person name="Adachi J."/>
            <person name="Aizawa K."/>
            <person name="Akahira S."/>
            <person name="Akimura T."/>
            <person name="Arai A."/>
            <person name="Aono H."/>
            <person name="Arakawa T."/>
            <person name="Bono H."/>
            <person name="Carninci P."/>
            <person name="Fukuda S."/>
            <person name="Fukunishi Y."/>
            <person name="Furuno M."/>
            <person name="Hanagaki T."/>
            <person name="Hara A."/>
            <person name="Hayatsu N."/>
            <person name="Hiramoto K."/>
            <person name="Hiraoka T."/>
            <person name="Hori F."/>
            <person name="Imotani K."/>
            <person name="Ishii Y."/>
            <person name="Itoh M."/>
            <person name="Izawa M."/>
            <person name="Kasukawa T."/>
            <person name="Kato H."/>
            <person name="Kawai J."/>
            <person name="Kojima Y."/>
            <person name="Konno H."/>
            <person name="Kouda M."/>
            <person name="Koya S."/>
            <person name="Kurihara C."/>
            <person name="Matsuyama T."/>
            <person name="Miyazaki A."/>
            <person name="Nishi K."/>
            <person name="Nomura K."/>
            <person name="Numazaki R."/>
            <person name="Ohno M."/>
            <person name="Okazaki Y."/>
            <person name="Okido T."/>
            <person name="Owa C."/>
            <person name="Saito H."/>
            <person name="Saito R."/>
            <person name="Sakai C."/>
            <person name="Sakai K."/>
            <person name="Sano H."/>
            <person name="Sasaki D."/>
            <person name="Shibata K."/>
            <person name="Shibata Y."/>
            <person name="Shinagawa A."/>
            <person name="Shiraki T."/>
            <person name="Sogabe Y."/>
            <person name="Suzuki H."/>
            <person name="Tagami M."/>
            <person name="Tagawa A."/>
            <person name="Takahashi F."/>
            <person name="Tanaka T."/>
            <person name="Tejima Y."/>
            <person name="Toya T."/>
            <person name="Yamamura T."/>
            <person name="Yasunishi A."/>
            <person name="Yoshida K."/>
            <person name="Yoshino M."/>
            <person name="Muramatsu M."/>
            <person name="Hayashizaki Y."/>
        </authorList>
    </citation>
    <scope>NUCLEOTIDE SEQUENCE</scope>
    <source>
        <strain evidence="6">C57BL/6J</strain>
        <tissue evidence="6">Testis</tissue>
    </source>
</reference>